<dbReference type="InterPro" id="IPR013517">
    <property type="entry name" value="FG-GAP"/>
</dbReference>
<dbReference type="RefSeq" id="WP_189631452.1">
    <property type="nucleotide sequence ID" value="NZ_BNAG01000005.1"/>
</dbReference>
<feature type="domain" description="ASPIC/UnbV" evidence="2">
    <location>
        <begin position="520"/>
        <end position="588"/>
    </location>
</feature>
<dbReference type="InterPro" id="IPR011519">
    <property type="entry name" value="UnbV_ASPIC"/>
</dbReference>
<dbReference type="Pfam" id="PF13517">
    <property type="entry name" value="FG-GAP_3"/>
    <property type="match status" value="4"/>
</dbReference>
<dbReference type="InterPro" id="IPR027039">
    <property type="entry name" value="Crtac1"/>
</dbReference>
<organism evidence="3 4">
    <name type="scientific">Roseivirga thermotolerans</name>
    <dbReference type="NCBI Taxonomy" id="1758176"/>
    <lineage>
        <taxon>Bacteria</taxon>
        <taxon>Pseudomonadati</taxon>
        <taxon>Bacteroidota</taxon>
        <taxon>Cytophagia</taxon>
        <taxon>Cytophagales</taxon>
        <taxon>Roseivirgaceae</taxon>
        <taxon>Roseivirga</taxon>
    </lineage>
</organism>
<gene>
    <name evidence="3" type="ORF">GCM10011340_33410</name>
</gene>
<dbReference type="Gene3D" id="2.130.10.130">
    <property type="entry name" value="Integrin alpha, N-terminal"/>
    <property type="match status" value="3"/>
</dbReference>
<sequence>MNNRYLTSLVLAISVVVCIGCGKKSGRNAIFQSIDTRSSGLNFQNILSESDSINAYTFLYIYNGSGVAIADLNNDGLKDVVMAGNMVPTTVYVNKGDLQFEPLELPLQGVTPWVHGVSIVDINNDGLQDIYLSVGGIKKSAQAANKLYVNKGDMLFEEEAARFGLADTSLTTHTVFFDYDQDGDLDAYLLNYENNPNKDPNVIRPKNLSGNTVSQDRLYRNDGEIFKEVSAQAGIIHEGYGLGIHTSDFNSDGWLDIYVSNDFAYDDLLYINQQDGTFKESLNLYFEHTSNFGMGIDLADVNNDGKPDLLQVDMLPEDNRRQKKLLSGMNYDRQQMLLARGYLPQYMRNTLQLNTGKEKFQEIGYLAGISTTDWSWSPLIADLDNDGLKDIYITNGYVKDVTDVDFRDYVVNETRKRNRVFDPQVLIGALQDLKGEKVLNYAFRNTNGLQFSNVSEEWGITQPSFSTGAAYGDLDNDGDLDLVVNNLNDPSFLYENMSSQKFKKNYLQIDFSIDGNQQLAIGTKVVVALNSGEELMAEVNPYRGFQSSVDPTVHLGLGESSSIKEVKVIWPDLSESVLSDVKINSRITVEKNKVEIKKSAPSANVAQAFVDKAEERGIDFTHQESPYVDFKREAMLPHKLSTEGPVTALGDVNNDGLEDFYIGGSAGLPATIFLQKHGIQGATFEKRLIEDQKESEDAGALFFDADSDGDLDLYVVSGSNEFPVGDERYLDRLYLNDGNGNFVRSKESLPLAYYSGSVVVANDVDGDGDLDLFIGGRSLPQNYPKPGTCQLLINEKGKFIDKIDAYAPSLKNVGMVKDAKWVNLLGDEKKELLVAGEFMPLMIFEVANGIIKPRASISGLEDYVGWWNTIEVLDVEGDGDMDIIAGNLGLNSRYKASVTEPLSAYASDFDGNGTLDAVLTYYNQGREYPLADRATITQQMPPIKKKFTNNLKYAESTIDKVLPQPVLERAYQVKATHFQSSYFINNGDGTFQMKEMPLQAQFTRVNDMLIFDYDQDGYHDILLAGNSYGTEVFTGNYDAQTALLLRGNGKGEFEAVPLFGSGFIMEGAITAVEKISIDGDSHILTLLNADKAHLFRVNSVDWLSQSKL</sequence>
<protein>
    <recommendedName>
        <fullName evidence="2">ASPIC/UnbV domain-containing protein</fullName>
    </recommendedName>
</protein>
<reference evidence="4" key="1">
    <citation type="journal article" date="2019" name="Int. J. Syst. Evol. Microbiol.">
        <title>The Global Catalogue of Microorganisms (GCM) 10K type strain sequencing project: providing services to taxonomists for standard genome sequencing and annotation.</title>
        <authorList>
            <consortium name="The Broad Institute Genomics Platform"/>
            <consortium name="The Broad Institute Genome Sequencing Center for Infectious Disease"/>
            <person name="Wu L."/>
            <person name="Ma J."/>
        </authorList>
    </citation>
    <scope>NUCLEOTIDE SEQUENCE [LARGE SCALE GENOMIC DNA]</scope>
    <source>
        <strain evidence="4">CGMCC 1.15111</strain>
    </source>
</reference>
<dbReference type="Pfam" id="PF07593">
    <property type="entry name" value="UnbV_ASPIC"/>
    <property type="match status" value="1"/>
</dbReference>
<evidence type="ECO:0000259" key="2">
    <source>
        <dbReference type="Pfam" id="PF07593"/>
    </source>
</evidence>
<name>A0ABQ3I9Q1_9BACT</name>
<proteinExistence type="predicted"/>
<dbReference type="PANTHER" id="PTHR16026">
    <property type="entry name" value="CARTILAGE ACIDIC PROTEIN 1"/>
    <property type="match status" value="1"/>
</dbReference>
<evidence type="ECO:0000256" key="1">
    <source>
        <dbReference type="ARBA" id="ARBA00022729"/>
    </source>
</evidence>
<dbReference type="SUPFAM" id="SSF69318">
    <property type="entry name" value="Integrin alpha N-terminal domain"/>
    <property type="match status" value="3"/>
</dbReference>
<accession>A0ABQ3I9Q1</accession>
<dbReference type="EMBL" id="BNAG01000005">
    <property type="protein sequence ID" value="GHE74242.1"/>
    <property type="molecule type" value="Genomic_DNA"/>
</dbReference>
<evidence type="ECO:0000313" key="3">
    <source>
        <dbReference type="EMBL" id="GHE74242.1"/>
    </source>
</evidence>
<dbReference type="InterPro" id="IPR028994">
    <property type="entry name" value="Integrin_alpha_N"/>
</dbReference>
<keyword evidence="4" id="KW-1185">Reference proteome</keyword>
<evidence type="ECO:0000313" key="4">
    <source>
        <dbReference type="Proteomes" id="UP000658258"/>
    </source>
</evidence>
<comment type="caution">
    <text evidence="3">The sequence shown here is derived from an EMBL/GenBank/DDBJ whole genome shotgun (WGS) entry which is preliminary data.</text>
</comment>
<keyword evidence="1" id="KW-0732">Signal</keyword>
<dbReference type="Proteomes" id="UP000658258">
    <property type="component" value="Unassembled WGS sequence"/>
</dbReference>
<dbReference type="PANTHER" id="PTHR16026:SF0">
    <property type="entry name" value="CARTILAGE ACIDIC PROTEIN 1"/>
    <property type="match status" value="1"/>
</dbReference>